<feature type="domain" description="Cathepsin propeptide inhibitor" evidence="2">
    <location>
        <begin position="37"/>
        <end position="94"/>
    </location>
</feature>
<reference evidence="3 7" key="2">
    <citation type="journal article" date="2014" name="BMC Genomics">
        <title>An improved genome release (version Mt4.0) for the model legume Medicago truncatula.</title>
        <authorList>
            <person name="Tang H."/>
            <person name="Krishnakumar V."/>
            <person name="Bidwell S."/>
            <person name="Rosen B."/>
            <person name="Chan A."/>
            <person name="Zhou S."/>
            <person name="Gentzbittel L."/>
            <person name="Childs K.L."/>
            <person name="Yandell M."/>
            <person name="Gundlach H."/>
            <person name="Mayer K.F."/>
            <person name="Schwartz D.C."/>
            <person name="Town C.D."/>
        </authorList>
    </citation>
    <scope>GENOME REANNOTATION</scope>
    <source>
        <strain evidence="6 7">cv. Jemalong A17</strain>
    </source>
</reference>
<dbReference type="EMBL" id="CM001217">
    <property type="protein sequence ID" value="AES60230.1"/>
    <property type="molecule type" value="Genomic_DNA"/>
</dbReference>
<dbReference type="Proteomes" id="UP000265566">
    <property type="component" value="Chromosome 1"/>
</dbReference>
<evidence type="ECO:0000313" key="7">
    <source>
        <dbReference type="Proteomes" id="UP000002051"/>
    </source>
</evidence>
<feature type="chain" id="PRO_5014571928" evidence="1">
    <location>
        <begin position="23"/>
        <end position="127"/>
    </location>
</feature>
<dbReference type="Gene3D" id="1.10.287.2250">
    <property type="match status" value="1"/>
</dbReference>
<feature type="signal peptide" evidence="1">
    <location>
        <begin position="1"/>
        <end position="22"/>
    </location>
</feature>
<dbReference type="PROSITE" id="PS51257">
    <property type="entry name" value="PROKAR_LIPOPROTEIN"/>
    <property type="match status" value="1"/>
</dbReference>
<dbReference type="PaxDb" id="3880-AES60218"/>
<dbReference type="SMART" id="SM00848">
    <property type="entry name" value="Inhibitor_I29"/>
    <property type="match status" value="1"/>
</dbReference>
<dbReference type="Proteomes" id="UP000002051">
    <property type="component" value="Unassembled WGS sequence"/>
</dbReference>
<evidence type="ECO:0000259" key="2">
    <source>
        <dbReference type="SMART" id="SM00848"/>
    </source>
</evidence>
<name>G7I3S5_MEDTR</name>
<dbReference type="eggNOG" id="KOG1543">
    <property type="taxonomic scope" value="Eukaryota"/>
</dbReference>
<evidence type="ECO:0000313" key="6">
    <source>
        <dbReference type="EnsemblPlants" id="AES60218"/>
    </source>
</evidence>
<dbReference type="Gramene" id="rna2179">
    <property type="protein sequence ID" value="RHN78561.1"/>
    <property type="gene ID" value="gene2179"/>
</dbReference>
<dbReference type="HOGENOM" id="CLU_1973780_0_0_1"/>
<evidence type="ECO:0000313" key="3">
    <source>
        <dbReference type="EMBL" id="AES60218.1"/>
    </source>
</evidence>
<protein>
    <submittedName>
        <fullName evidence="3">Cathepsin propeptide inhibitor domain protein</fullName>
    </submittedName>
    <submittedName>
        <fullName evidence="5">Putative fruit bromelain</fullName>
        <ecNumber evidence="5">3.4.22.33</ecNumber>
    </submittedName>
</protein>
<dbReference type="EnsemblPlants" id="AES60218">
    <property type="protein sequence ID" value="AES60218"/>
    <property type="gene ID" value="MTR_1g042360"/>
</dbReference>
<organism evidence="3 7">
    <name type="scientific">Medicago truncatula</name>
    <name type="common">Barrel medic</name>
    <name type="synonym">Medicago tribuloides</name>
    <dbReference type="NCBI Taxonomy" id="3880"/>
    <lineage>
        <taxon>Eukaryota</taxon>
        <taxon>Viridiplantae</taxon>
        <taxon>Streptophyta</taxon>
        <taxon>Embryophyta</taxon>
        <taxon>Tracheophyta</taxon>
        <taxon>Spermatophyta</taxon>
        <taxon>Magnoliopsida</taxon>
        <taxon>eudicotyledons</taxon>
        <taxon>Gunneridae</taxon>
        <taxon>Pentapetalae</taxon>
        <taxon>rosids</taxon>
        <taxon>fabids</taxon>
        <taxon>Fabales</taxon>
        <taxon>Fabaceae</taxon>
        <taxon>Papilionoideae</taxon>
        <taxon>50 kb inversion clade</taxon>
        <taxon>NPAAA clade</taxon>
        <taxon>Hologalegina</taxon>
        <taxon>IRL clade</taxon>
        <taxon>Trifolieae</taxon>
        <taxon>Medicago</taxon>
    </lineage>
</organism>
<dbReference type="EMBL" id="CM001217">
    <property type="protein sequence ID" value="AES60218.1"/>
    <property type="molecule type" value="Genomic_DNA"/>
</dbReference>
<sequence>MKLVTVYIIIILLACAYPTAMSRKLSTKSSSSVNKAFQQWIHEYGRTYSNTTEMNKRRVIFKEELKYVKKFNKAGDEGYTIGLNQYSDWTDEEYFGSQLPKYLPTIETEEIQNIPFVKYVRAVSFVG</sequence>
<dbReference type="Pfam" id="PF08246">
    <property type="entry name" value="Inhibitor_I29"/>
    <property type="match status" value="1"/>
</dbReference>
<reference evidence="3 7" key="1">
    <citation type="journal article" date="2011" name="Nature">
        <title>The Medicago genome provides insight into the evolution of rhizobial symbioses.</title>
        <authorList>
            <person name="Young N.D."/>
            <person name="Debelle F."/>
            <person name="Oldroyd G.E."/>
            <person name="Geurts R."/>
            <person name="Cannon S.B."/>
            <person name="Udvardi M.K."/>
            <person name="Benedito V.A."/>
            <person name="Mayer K.F."/>
            <person name="Gouzy J."/>
            <person name="Schoof H."/>
            <person name="Van de Peer Y."/>
            <person name="Proost S."/>
            <person name="Cook D.R."/>
            <person name="Meyers B.C."/>
            <person name="Spannagl M."/>
            <person name="Cheung F."/>
            <person name="De Mita S."/>
            <person name="Krishnakumar V."/>
            <person name="Gundlach H."/>
            <person name="Zhou S."/>
            <person name="Mudge J."/>
            <person name="Bharti A.K."/>
            <person name="Murray J.D."/>
            <person name="Naoumkina M.A."/>
            <person name="Rosen B."/>
            <person name="Silverstein K.A."/>
            <person name="Tang H."/>
            <person name="Rombauts S."/>
            <person name="Zhao P.X."/>
            <person name="Zhou P."/>
            <person name="Barbe V."/>
            <person name="Bardou P."/>
            <person name="Bechner M."/>
            <person name="Bellec A."/>
            <person name="Berger A."/>
            <person name="Berges H."/>
            <person name="Bidwell S."/>
            <person name="Bisseling T."/>
            <person name="Choisne N."/>
            <person name="Couloux A."/>
            <person name="Denny R."/>
            <person name="Deshpande S."/>
            <person name="Dai X."/>
            <person name="Doyle J.J."/>
            <person name="Dudez A.M."/>
            <person name="Farmer A.D."/>
            <person name="Fouteau S."/>
            <person name="Franken C."/>
            <person name="Gibelin C."/>
            <person name="Gish J."/>
            <person name="Goldstein S."/>
            <person name="Gonzalez A.J."/>
            <person name="Green P.J."/>
            <person name="Hallab A."/>
            <person name="Hartog M."/>
            <person name="Hua A."/>
            <person name="Humphray S.J."/>
            <person name="Jeong D.H."/>
            <person name="Jing Y."/>
            <person name="Jocker A."/>
            <person name="Kenton S.M."/>
            <person name="Kim D.J."/>
            <person name="Klee K."/>
            <person name="Lai H."/>
            <person name="Lang C."/>
            <person name="Lin S."/>
            <person name="Macmil S.L."/>
            <person name="Magdelenat G."/>
            <person name="Matthews L."/>
            <person name="McCorrison J."/>
            <person name="Monaghan E.L."/>
            <person name="Mun J.H."/>
            <person name="Najar F.Z."/>
            <person name="Nicholson C."/>
            <person name="Noirot C."/>
            <person name="O'Bleness M."/>
            <person name="Paule C.R."/>
            <person name="Poulain J."/>
            <person name="Prion F."/>
            <person name="Qin B."/>
            <person name="Qu C."/>
            <person name="Retzel E.F."/>
            <person name="Riddle C."/>
            <person name="Sallet E."/>
            <person name="Samain S."/>
            <person name="Samson N."/>
            <person name="Sanders I."/>
            <person name="Saurat O."/>
            <person name="Scarpelli C."/>
            <person name="Schiex T."/>
            <person name="Segurens B."/>
            <person name="Severin A.J."/>
            <person name="Sherrier D.J."/>
            <person name="Shi R."/>
            <person name="Sims S."/>
            <person name="Singer S.R."/>
            <person name="Sinharoy S."/>
            <person name="Sterck L."/>
            <person name="Viollet A."/>
            <person name="Wang B.B."/>
            <person name="Wang K."/>
            <person name="Wang M."/>
            <person name="Wang X."/>
            <person name="Warfsmann J."/>
            <person name="Weissenbach J."/>
            <person name="White D.D."/>
            <person name="White J.D."/>
            <person name="Wiley G.B."/>
            <person name="Wincker P."/>
            <person name="Xing Y."/>
            <person name="Yang L."/>
            <person name="Yao Z."/>
            <person name="Ying F."/>
            <person name="Zhai J."/>
            <person name="Zhou L."/>
            <person name="Zuber A."/>
            <person name="Denarie J."/>
            <person name="Dixon R.A."/>
            <person name="May G.D."/>
            <person name="Schwartz D.C."/>
            <person name="Rogers J."/>
            <person name="Quetier F."/>
            <person name="Town C.D."/>
            <person name="Roe B.A."/>
        </authorList>
    </citation>
    <scope>NUCLEOTIDE SEQUENCE [LARGE SCALE GENOMIC DNA]</scope>
    <source>
        <strain evidence="3">A17</strain>
        <strain evidence="6 7">cv. Jemalong A17</strain>
    </source>
</reference>
<dbReference type="GO" id="GO:0016787">
    <property type="term" value="F:hydrolase activity"/>
    <property type="evidence" value="ECO:0007669"/>
    <property type="project" value="UniProtKB-KW"/>
</dbReference>
<dbReference type="InterPro" id="IPR013201">
    <property type="entry name" value="Prot_inhib_I29"/>
</dbReference>
<gene>
    <name evidence="3" type="ordered locus">MTR_1g042360</name>
    <name evidence="4" type="ordered locus">MTR_1g042480</name>
    <name evidence="5" type="ORF">MtrunA17_Chr1g0167291</name>
</gene>
<evidence type="ECO:0000256" key="1">
    <source>
        <dbReference type="SAM" id="SignalP"/>
    </source>
</evidence>
<dbReference type="InterPro" id="IPR038765">
    <property type="entry name" value="Papain-like_cys_pep_sf"/>
</dbReference>
<reference evidence="6" key="3">
    <citation type="submission" date="2015-04" db="UniProtKB">
        <authorList>
            <consortium name="EnsemblPlants"/>
        </authorList>
    </citation>
    <scope>IDENTIFICATION</scope>
    <source>
        <strain evidence="6">cv. Jemalong A17</strain>
    </source>
</reference>
<dbReference type="SUPFAM" id="SSF54001">
    <property type="entry name" value="Cysteine proteinases"/>
    <property type="match status" value="1"/>
</dbReference>
<dbReference type="EC" id="3.4.22.33" evidence="5"/>
<keyword evidence="7" id="KW-1185">Reference proteome</keyword>
<reference evidence="8" key="4">
    <citation type="journal article" date="2018" name="Nat. Plants">
        <title>Whole-genome landscape of Medicago truncatula symbiotic genes.</title>
        <authorList>
            <person name="Pecrix Y."/>
            <person name="Staton S.E."/>
            <person name="Sallet E."/>
            <person name="Lelandais-Briere C."/>
            <person name="Moreau S."/>
            <person name="Carrere S."/>
            <person name="Blein T."/>
            <person name="Jardinaud M.F."/>
            <person name="Latrasse D."/>
            <person name="Zouine M."/>
            <person name="Zahm M."/>
            <person name="Kreplak J."/>
            <person name="Mayjonade B."/>
            <person name="Satge C."/>
            <person name="Perez M."/>
            <person name="Cauet S."/>
            <person name="Marande W."/>
            <person name="Chantry-Darmon C."/>
            <person name="Lopez-Roques C."/>
            <person name="Bouchez O."/>
            <person name="Berard A."/>
            <person name="Debelle F."/>
            <person name="Munos S."/>
            <person name="Bendahmane A."/>
            <person name="Berges H."/>
            <person name="Niebel A."/>
            <person name="Buitink J."/>
            <person name="Frugier F."/>
            <person name="Benhamed M."/>
            <person name="Crespi M."/>
            <person name="Gouzy J."/>
            <person name="Gamas P."/>
        </authorList>
    </citation>
    <scope>NUCLEOTIDE SEQUENCE [LARGE SCALE GENOMIC DNA]</scope>
    <source>
        <strain evidence="8">cv. Jemalong A17</strain>
    </source>
</reference>
<keyword evidence="1" id="KW-0732">Signal</keyword>
<dbReference type="EnsemblPlants" id="AES60230">
    <property type="protein sequence ID" value="AES60230"/>
    <property type="gene ID" value="MTR_1g042480"/>
</dbReference>
<evidence type="ECO:0000313" key="4">
    <source>
        <dbReference type="EMBL" id="AES60230.1"/>
    </source>
</evidence>
<dbReference type="EMBL" id="PSQE01000001">
    <property type="protein sequence ID" value="RHN78561.1"/>
    <property type="molecule type" value="Genomic_DNA"/>
</dbReference>
<reference evidence="5" key="5">
    <citation type="journal article" date="2018" name="Nat. Plants">
        <title>Whole-genome landscape of Medicago truncatula symbiotic genes.</title>
        <authorList>
            <person name="Pecrix Y."/>
            <person name="Gamas P."/>
            <person name="Carrere S."/>
        </authorList>
    </citation>
    <scope>NUCLEOTIDE SEQUENCE</scope>
    <source>
        <tissue evidence="5">Leaves</tissue>
    </source>
</reference>
<proteinExistence type="predicted"/>
<keyword evidence="5" id="KW-0378">Hydrolase</keyword>
<evidence type="ECO:0000313" key="5">
    <source>
        <dbReference type="EMBL" id="RHN78561.1"/>
    </source>
</evidence>
<dbReference type="AlphaFoldDB" id="G7I3S5"/>
<evidence type="ECO:0000313" key="8">
    <source>
        <dbReference type="Proteomes" id="UP000265566"/>
    </source>
</evidence>
<accession>G7I3S5</accession>